<sequence length="95" mass="10404">MRRRSWRNRSYGAVGNLLEATGGNNALRCEGIERVPSFSQNGGKFVNWNSQTAEAYCEEEFLPASSPVPALPVYENVVCCNAPTLINLTRGIIVA</sequence>
<protein>
    <submittedName>
        <fullName evidence="1">Uncharacterized protein</fullName>
    </submittedName>
</protein>
<comment type="caution">
    <text evidence="1">The sequence shown here is derived from an EMBL/GenBank/DDBJ whole genome shotgun (WGS) entry which is preliminary data.</text>
</comment>
<dbReference type="EMBL" id="JBHFFA010000003">
    <property type="protein sequence ID" value="KAL2634700.1"/>
    <property type="molecule type" value="Genomic_DNA"/>
</dbReference>
<name>A0ABD1YVB1_9MARC</name>
<reference evidence="1 2" key="1">
    <citation type="submission" date="2024-09" db="EMBL/GenBank/DDBJ databases">
        <title>Chromosome-scale assembly of Riccia fluitans.</title>
        <authorList>
            <person name="Paukszto L."/>
            <person name="Sawicki J."/>
            <person name="Karawczyk K."/>
            <person name="Piernik-Szablinska J."/>
            <person name="Szczecinska M."/>
            <person name="Mazdziarz M."/>
        </authorList>
    </citation>
    <scope>NUCLEOTIDE SEQUENCE [LARGE SCALE GENOMIC DNA]</scope>
    <source>
        <strain evidence="1">Rf_01</strain>
        <tissue evidence="1">Aerial parts of the thallus</tissue>
    </source>
</reference>
<dbReference type="AlphaFoldDB" id="A0ABD1YVB1"/>
<gene>
    <name evidence="1" type="ORF">R1flu_006179</name>
</gene>
<evidence type="ECO:0000313" key="2">
    <source>
        <dbReference type="Proteomes" id="UP001605036"/>
    </source>
</evidence>
<keyword evidence="2" id="KW-1185">Reference proteome</keyword>
<proteinExistence type="predicted"/>
<evidence type="ECO:0000313" key="1">
    <source>
        <dbReference type="EMBL" id="KAL2634700.1"/>
    </source>
</evidence>
<dbReference type="Proteomes" id="UP001605036">
    <property type="component" value="Unassembled WGS sequence"/>
</dbReference>
<accession>A0ABD1YVB1</accession>
<organism evidence="1 2">
    <name type="scientific">Riccia fluitans</name>
    <dbReference type="NCBI Taxonomy" id="41844"/>
    <lineage>
        <taxon>Eukaryota</taxon>
        <taxon>Viridiplantae</taxon>
        <taxon>Streptophyta</taxon>
        <taxon>Embryophyta</taxon>
        <taxon>Marchantiophyta</taxon>
        <taxon>Marchantiopsida</taxon>
        <taxon>Marchantiidae</taxon>
        <taxon>Marchantiales</taxon>
        <taxon>Ricciaceae</taxon>
        <taxon>Riccia</taxon>
    </lineage>
</organism>